<dbReference type="AlphaFoldDB" id="A0A8H6X8S9"/>
<comment type="caution">
    <text evidence="1">The sequence shown here is derived from an EMBL/GenBank/DDBJ whole genome shotgun (WGS) entry which is preliminary data.</text>
</comment>
<protein>
    <recommendedName>
        <fullName evidence="3">F-box domain-containing protein</fullName>
    </recommendedName>
</protein>
<evidence type="ECO:0000313" key="1">
    <source>
        <dbReference type="EMBL" id="KAF7336125.1"/>
    </source>
</evidence>
<dbReference type="EMBL" id="JACAZI010000023">
    <property type="protein sequence ID" value="KAF7336125.1"/>
    <property type="molecule type" value="Genomic_DNA"/>
</dbReference>
<dbReference type="Gene3D" id="3.80.10.10">
    <property type="entry name" value="Ribonuclease Inhibitor"/>
    <property type="match status" value="1"/>
</dbReference>
<sequence>MDETTPVHLPIELERVIFELAAWLSPKTITTLILVARRVCIWIEPQLYHVVLSTRGTERLQQIMDSKPPEFLRKHIHHLALCGSIPRNDMARILSTCTNVRDLAVWTGDTYPALLAHIRNLIGLQRLSVNLFELFGGDDQFQFPCVDELPFSRLTHLDIFTSGPEDPLSEKLWPIFGMLPCLTHLSFTDFYIPEMVQMALDTCPVLQLLVVVWTDMDEEDISNETSDISDPRFCTIGCPLFQSDWEEGAWGGLDFWRRAEIACKCRGERNGVVA</sequence>
<gene>
    <name evidence="1" type="ORF">MVEN_02159600</name>
</gene>
<reference evidence="1" key="1">
    <citation type="submission" date="2020-05" db="EMBL/GenBank/DDBJ databases">
        <title>Mycena genomes resolve the evolution of fungal bioluminescence.</title>
        <authorList>
            <person name="Tsai I.J."/>
        </authorList>
    </citation>
    <scope>NUCLEOTIDE SEQUENCE</scope>
    <source>
        <strain evidence="1">CCC161011</strain>
    </source>
</reference>
<dbReference type="OrthoDB" id="3021279at2759"/>
<dbReference type="SUPFAM" id="SSF52047">
    <property type="entry name" value="RNI-like"/>
    <property type="match status" value="1"/>
</dbReference>
<organism evidence="1 2">
    <name type="scientific">Mycena venus</name>
    <dbReference type="NCBI Taxonomy" id="2733690"/>
    <lineage>
        <taxon>Eukaryota</taxon>
        <taxon>Fungi</taxon>
        <taxon>Dikarya</taxon>
        <taxon>Basidiomycota</taxon>
        <taxon>Agaricomycotina</taxon>
        <taxon>Agaricomycetes</taxon>
        <taxon>Agaricomycetidae</taxon>
        <taxon>Agaricales</taxon>
        <taxon>Marasmiineae</taxon>
        <taxon>Mycenaceae</taxon>
        <taxon>Mycena</taxon>
    </lineage>
</organism>
<proteinExistence type="predicted"/>
<keyword evidence="2" id="KW-1185">Reference proteome</keyword>
<accession>A0A8H6X8S9</accession>
<evidence type="ECO:0008006" key="3">
    <source>
        <dbReference type="Google" id="ProtNLM"/>
    </source>
</evidence>
<name>A0A8H6X8S9_9AGAR</name>
<dbReference type="InterPro" id="IPR032675">
    <property type="entry name" value="LRR_dom_sf"/>
</dbReference>
<evidence type="ECO:0000313" key="2">
    <source>
        <dbReference type="Proteomes" id="UP000620124"/>
    </source>
</evidence>
<dbReference type="Proteomes" id="UP000620124">
    <property type="component" value="Unassembled WGS sequence"/>
</dbReference>